<comment type="catalytic activity">
    <reaction evidence="1">
        <text>Endonucleolytic cleavage to 5'-phosphomonoester.</text>
        <dbReference type="EC" id="3.1.26.4"/>
    </reaction>
</comment>
<evidence type="ECO:0000313" key="10">
    <source>
        <dbReference type="Proteomes" id="UP001175226"/>
    </source>
</evidence>
<evidence type="ECO:0000256" key="6">
    <source>
        <dbReference type="ARBA" id="ARBA00022759"/>
    </source>
</evidence>
<dbReference type="InterPro" id="IPR012337">
    <property type="entry name" value="RNaseH-like_sf"/>
</dbReference>
<evidence type="ECO:0000256" key="3">
    <source>
        <dbReference type="ARBA" id="ARBA00012180"/>
    </source>
</evidence>
<dbReference type="Proteomes" id="UP001175226">
    <property type="component" value="Unassembled WGS sequence"/>
</dbReference>
<evidence type="ECO:0000259" key="8">
    <source>
        <dbReference type="PROSITE" id="PS50879"/>
    </source>
</evidence>
<dbReference type="GO" id="GO:0004523">
    <property type="term" value="F:RNA-DNA hybrid ribonuclease activity"/>
    <property type="evidence" value="ECO:0007669"/>
    <property type="project" value="UniProtKB-EC"/>
</dbReference>
<dbReference type="GO" id="GO:0043137">
    <property type="term" value="P:DNA replication, removal of RNA primer"/>
    <property type="evidence" value="ECO:0007669"/>
    <property type="project" value="TreeGrafter"/>
</dbReference>
<evidence type="ECO:0000256" key="7">
    <source>
        <dbReference type="ARBA" id="ARBA00022801"/>
    </source>
</evidence>
<evidence type="ECO:0000256" key="5">
    <source>
        <dbReference type="ARBA" id="ARBA00022723"/>
    </source>
</evidence>
<dbReference type="SUPFAM" id="SSF53098">
    <property type="entry name" value="Ribonuclease H-like"/>
    <property type="match status" value="1"/>
</dbReference>
<dbReference type="PANTHER" id="PTHR10642:SF26">
    <property type="entry name" value="RIBONUCLEASE H1"/>
    <property type="match status" value="1"/>
</dbReference>
<name>A0AA39IF94_9AGAR</name>
<keyword evidence="10" id="KW-1185">Reference proteome</keyword>
<dbReference type="EC" id="3.1.26.4" evidence="3"/>
<reference evidence="9" key="1">
    <citation type="submission" date="2023-06" db="EMBL/GenBank/DDBJ databases">
        <authorList>
            <consortium name="Lawrence Berkeley National Laboratory"/>
            <person name="Ahrendt S."/>
            <person name="Sahu N."/>
            <person name="Indic B."/>
            <person name="Wong-Bajracharya J."/>
            <person name="Merenyi Z."/>
            <person name="Ke H.-M."/>
            <person name="Monk M."/>
            <person name="Kocsube S."/>
            <person name="Drula E."/>
            <person name="Lipzen A."/>
            <person name="Balint B."/>
            <person name="Henrissat B."/>
            <person name="Andreopoulos B."/>
            <person name="Martin F.M."/>
            <person name="Harder C.B."/>
            <person name="Rigling D."/>
            <person name="Ford K.L."/>
            <person name="Foster G.D."/>
            <person name="Pangilinan J."/>
            <person name="Papanicolaou A."/>
            <person name="Barry K."/>
            <person name="LaButti K."/>
            <person name="Viragh M."/>
            <person name="Koriabine M."/>
            <person name="Yan M."/>
            <person name="Riley R."/>
            <person name="Champramary S."/>
            <person name="Plett K.L."/>
            <person name="Tsai I.J."/>
            <person name="Slot J."/>
            <person name="Sipos G."/>
            <person name="Plett J."/>
            <person name="Nagy L.G."/>
            <person name="Grigoriev I.V."/>
        </authorList>
    </citation>
    <scope>NUCLEOTIDE SEQUENCE</scope>
    <source>
        <strain evidence="9">FPL87.14</strain>
    </source>
</reference>
<keyword evidence="7" id="KW-0378">Hydrolase</keyword>
<dbReference type="Gene3D" id="3.30.420.10">
    <property type="entry name" value="Ribonuclease H-like superfamily/Ribonuclease H"/>
    <property type="match status" value="2"/>
</dbReference>
<dbReference type="CDD" id="cd13934">
    <property type="entry name" value="RNase_H_Dikarya_like"/>
    <property type="match status" value="1"/>
</dbReference>
<proteinExistence type="inferred from homology"/>
<comment type="caution">
    <text evidence="9">The sequence shown here is derived from an EMBL/GenBank/DDBJ whole genome shotgun (WGS) entry which is preliminary data.</text>
</comment>
<evidence type="ECO:0000256" key="1">
    <source>
        <dbReference type="ARBA" id="ARBA00000077"/>
    </source>
</evidence>
<evidence type="ECO:0000256" key="4">
    <source>
        <dbReference type="ARBA" id="ARBA00022722"/>
    </source>
</evidence>
<feature type="domain" description="RNase H type-1" evidence="8">
    <location>
        <begin position="57"/>
        <end position="255"/>
    </location>
</feature>
<evidence type="ECO:0000256" key="2">
    <source>
        <dbReference type="ARBA" id="ARBA00005300"/>
    </source>
</evidence>
<dbReference type="InterPro" id="IPR050092">
    <property type="entry name" value="RNase_H"/>
</dbReference>
<dbReference type="GO" id="GO:0046872">
    <property type="term" value="F:metal ion binding"/>
    <property type="evidence" value="ECO:0007669"/>
    <property type="project" value="UniProtKB-KW"/>
</dbReference>
<dbReference type="InterPro" id="IPR036397">
    <property type="entry name" value="RNaseH_sf"/>
</dbReference>
<accession>A0AA39IF94</accession>
<keyword evidence="4" id="KW-0540">Nuclease</keyword>
<gene>
    <name evidence="9" type="ORF">EV421DRAFT_1723380</name>
</gene>
<organism evidence="9 10">
    <name type="scientific">Armillaria borealis</name>
    <dbReference type="NCBI Taxonomy" id="47425"/>
    <lineage>
        <taxon>Eukaryota</taxon>
        <taxon>Fungi</taxon>
        <taxon>Dikarya</taxon>
        <taxon>Basidiomycota</taxon>
        <taxon>Agaricomycotina</taxon>
        <taxon>Agaricomycetes</taxon>
        <taxon>Agaricomycetidae</taxon>
        <taxon>Agaricales</taxon>
        <taxon>Marasmiineae</taxon>
        <taxon>Physalacriaceae</taxon>
        <taxon>Armillaria</taxon>
    </lineage>
</organism>
<keyword evidence="5" id="KW-0479">Metal-binding</keyword>
<comment type="similarity">
    <text evidence="2">Belongs to the RNase H family.</text>
</comment>
<keyword evidence="6" id="KW-0255">Endonuclease</keyword>
<dbReference type="PANTHER" id="PTHR10642">
    <property type="entry name" value="RIBONUCLEASE H1"/>
    <property type="match status" value="1"/>
</dbReference>
<dbReference type="EMBL" id="JAUEPT010000253">
    <property type="protein sequence ID" value="KAK0421959.1"/>
    <property type="molecule type" value="Genomic_DNA"/>
</dbReference>
<dbReference type="PROSITE" id="PS50879">
    <property type="entry name" value="RNASE_H_1"/>
    <property type="match status" value="1"/>
</dbReference>
<sequence length="258" mass="29295">MDNNRIVNREFIVKENCYFDDLPFYYDHNQIAHCTYCTRYFAGCFIDGTFRSPWDPCHDIKLVFTDGACSNNGQVNATSGMGIVMGTAPEYQWSIPIDDSVDPRALRTSQRAELLAAIRGLEELEKEAQESYSPSLRKHSDSLYPAMVLRGRSSWCVTDSHYVAEGITKWFPQWQVCEVMNAINRCSVLTSSTNENQRRNSWRTSQGVPPTNLDLFCRLDSIVTDLELIGLEVGFWKIGREDNHEADALAKTAARISV</sequence>
<dbReference type="GO" id="GO:0003676">
    <property type="term" value="F:nucleic acid binding"/>
    <property type="evidence" value="ECO:0007669"/>
    <property type="project" value="InterPro"/>
</dbReference>
<evidence type="ECO:0000313" key="9">
    <source>
        <dbReference type="EMBL" id="KAK0421959.1"/>
    </source>
</evidence>
<dbReference type="InterPro" id="IPR002156">
    <property type="entry name" value="RNaseH_domain"/>
</dbReference>
<dbReference type="Pfam" id="PF00075">
    <property type="entry name" value="RNase_H"/>
    <property type="match status" value="1"/>
</dbReference>
<dbReference type="AlphaFoldDB" id="A0AA39IF94"/>
<protein>
    <recommendedName>
        <fullName evidence="3">ribonuclease H</fullName>
        <ecNumber evidence="3">3.1.26.4</ecNumber>
    </recommendedName>
</protein>